<accession>W2RSI6</accession>
<name>W2RSI6_CYPE1</name>
<keyword evidence="1" id="KW-0812">Transmembrane</keyword>
<keyword evidence="3" id="KW-1185">Reference proteome</keyword>
<evidence type="ECO:0000313" key="3">
    <source>
        <dbReference type="Proteomes" id="UP000030752"/>
    </source>
</evidence>
<dbReference type="Proteomes" id="UP000030752">
    <property type="component" value="Unassembled WGS sequence"/>
</dbReference>
<keyword evidence="1" id="KW-1133">Transmembrane helix</keyword>
<dbReference type="EMBL" id="KB822721">
    <property type="protein sequence ID" value="ETN39471.1"/>
    <property type="molecule type" value="Genomic_DNA"/>
</dbReference>
<dbReference type="AlphaFoldDB" id="W2RSI6"/>
<gene>
    <name evidence="2" type="ORF">HMPREF1541_05695</name>
</gene>
<evidence type="ECO:0000313" key="2">
    <source>
        <dbReference type="EMBL" id="ETN39471.1"/>
    </source>
</evidence>
<dbReference type="VEuPathDB" id="FungiDB:HMPREF1541_05695"/>
<evidence type="ECO:0000256" key="1">
    <source>
        <dbReference type="SAM" id="Phobius"/>
    </source>
</evidence>
<dbReference type="GeneID" id="19973034"/>
<protein>
    <submittedName>
        <fullName evidence="2">Uncharacterized protein</fullName>
    </submittedName>
</protein>
<reference evidence="2 3" key="1">
    <citation type="submission" date="2013-03" db="EMBL/GenBank/DDBJ databases">
        <title>The Genome Sequence of Phialophora europaea CBS 101466.</title>
        <authorList>
            <consortium name="The Broad Institute Genomics Platform"/>
            <person name="Cuomo C."/>
            <person name="de Hoog S."/>
            <person name="Gorbushina A."/>
            <person name="Walker B."/>
            <person name="Young S.K."/>
            <person name="Zeng Q."/>
            <person name="Gargeya S."/>
            <person name="Fitzgerald M."/>
            <person name="Haas B."/>
            <person name="Abouelleil A."/>
            <person name="Allen A.W."/>
            <person name="Alvarado L."/>
            <person name="Arachchi H.M."/>
            <person name="Berlin A.M."/>
            <person name="Chapman S.B."/>
            <person name="Gainer-Dewar J."/>
            <person name="Goldberg J."/>
            <person name="Griggs A."/>
            <person name="Gujja S."/>
            <person name="Hansen M."/>
            <person name="Howarth C."/>
            <person name="Imamovic A."/>
            <person name="Ireland A."/>
            <person name="Larimer J."/>
            <person name="McCowan C."/>
            <person name="Murphy C."/>
            <person name="Pearson M."/>
            <person name="Poon T.W."/>
            <person name="Priest M."/>
            <person name="Roberts A."/>
            <person name="Saif S."/>
            <person name="Shea T."/>
            <person name="Sisk P."/>
            <person name="Sykes S."/>
            <person name="Wortman J."/>
            <person name="Nusbaum C."/>
            <person name="Birren B."/>
        </authorList>
    </citation>
    <scope>NUCLEOTIDE SEQUENCE [LARGE SCALE GENOMIC DNA]</scope>
    <source>
        <strain evidence="2 3">CBS 101466</strain>
    </source>
</reference>
<feature type="transmembrane region" description="Helical" evidence="1">
    <location>
        <begin position="528"/>
        <end position="550"/>
    </location>
</feature>
<sequence length="682" mass="74840">MSTPKIEIYTGPWVDWSKGALLGSTITLSRGTAPIFTAFLAFFITIVGACLWRSICFTIHQISASPKPKDGMHHQHQLILRNTSSPTEATRAFFESAFFWRNLALTASSILSSLVAQSSGSHRLITSNDCGYFAYDNSSSLEVRTKAMTSKDLNDTVLASSYARTCYEGNDKLNKLQCSSYVKPALKWTAPKNASCPFDHSMCKDGLVYQLDTGIIESHEDLGINMPSSGRIGFRKVTTCAPIVQDGFVSNQTSEGTDGLGLEGDNVRQYHYGGIAAVGLDNTTYWYNTHAFVGGWGYELESITASPGSVGWAPIPELARSDADVTLIFLAANAIKYYEANSDPFYSSNFEANAGTLLGSDVRYYIADEFVSVMGCTDQYQYCHPSSRSGPDKCTPLADYATAWASIYDDKLSFNDVQQLVASRIGLNSRGFSIHHGIGGRGASALRAQDYVSDRNQLQIRPDQWQVEINSWFDVGLAKLQRAMVQYATGPGFTPEGTFVQKPQPDEIISRAMCGSQMVRVTDGTTSFSVLGISIIFAVGTLIILTYLVLETLVSSVQRKFHWGDYRRVRWGMDDKLQVQRMAFEGAGMGGEWKNLSGMVPVTAKAEEFAGLEHVDPEKPRLGGQWNQSTKATRSSISSLGEVHHHGLAKPVQMAAMPVYDRLSQQAVDYLSSVYQPLPAHA</sequence>
<dbReference type="InParanoid" id="W2RSI6"/>
<dbReference type="OrthoDB" id="3540210at2759"/>
<keyword evidence="1" id="KW-0472">Membrane</keyword>
<organism evidence="2 3">
    <name type="scientific">Cyphellophora europaea (strain CBS 101466)</name>
    <name type="common">Phialophora europaea</name>
    <dbReference type="NCBI Taxonomy" id="1220924"/>
    <lineage>
        <taxon>Eukaryota</taxon>
        <taxon>Fungi</taxon>
        <taxon>Dikarya</taxon>
        <taxon>Ascomycota</taxon>
        <taxon>Pezizomycotina</taxon>
        <taxon>Eurotiomycetes</taxon>
        <taxon>Chaetothyriomycetidae</taxon>
        <taxon>Chaetothyriales</taxon>
        <taxon>Cyphellophoraceae</taxon>
        <taxon>Cyphellophora</taxon>
    </lineage>
</organism>
<dbReference type="HOGENOM" id="CLU_014247_0_0_1"/>
<proteinExistence type="predicted"/>
<dbReference type="eggNOG" id="ENOG502SHTF">
    <property type="taxonomic scope" value="Eukaryota"/>
</dbReference>
<dbReference type="RefSeq" id="XP_008718256.1">
    <property type="nucleotide sequence ID" value="XM_008720034.1"/>
</dbReference>
<feature type="transmembrane region" description="Helical" evidence="1">
    <location>
        <begin position="35"/>
        <end position="55"/>
    </location>
</feature>